<gene>
    <name evidence="7" type="ORF">H0P51_16715</name>
</gene>
<dbReference type="RefSeq" id="WP_180913907.1">
    <property type="nucleotide sequence ID" value="NZ_CP059165.1"/>
</dbReference>
<proteinExistence type="inferred from homology"/>
<dbReference type="Gene3D" id="3.40.462.20">
    <property type="match status" value="1"/>
</dbReference>
<evidence type="ECO:0000256" key="3">
    <source>
        <dbReference type="ARBA" id="ARBA00022630"/>
    </source>
</evidence>
<dbReference type="InterPro" id="IPR036318">
    <property type="entry name" value="FAD-bd_PCMH-like_sf"/>
</dbReference>
<dbReference type="PANTHER" id="PTHR42973:SF39">
    <property type="entry name" value="FAD-BINDING PCMH-TYPE DOMAIN-CONTAINING PROTEIN"/>
    <property type="match status" value="1"/>
</dbReference>
<keyword evidence="3" id="KW-0285">Flavoprotein</keyword>
<dbReference type="GO" id="GO:0016491">
    <property type="term" value="F:oxidoreductase activity"/>
    <property type="evidence" value="ECO:0007669"/>
    <property type="project" value="UniProtKB-KW"/>
</dbReference>
<reference evidence="8" key="2">
    <citation type="submission" date="2023-07" db="EMBL/GenBank/DDBJ databases">
        <title>Description of Mycobacterium gordonae subsp. intergordonae subsp.nov. and Mycobacterium gordonae subsp. gordonae subsp. nov.</title>
        <authorList>
            <person name="Huang H."/>
        </authorList>
    </citation>
    <scope>NUCLEOTIDE SEQUENCE [LARGE SCALE GENOMIC DNA]</scope>
    <source>
        <strain evidence="8">24</strain>
    </source>
</reference>
<dbReference type="InterPro" id="IPR016169">
    <property type="entry name" value="FAD-bd_PCMH_sub2"/>
</dbReference>
<dbReference type="Proteomes" id="UP000510682">
    <property type="component" value="Chromosome"/>
</dbReference>
<dbReference type="EMBL" id="CP059165">
    <property type="protein sequence ID" value="QLL05497.1"/>
    <property type="molecule type" value="Genomic_DNA"/>
</dbReference>
<dbReference type="Pfam" id="PF01565">
    <property type="entry name" value="FAD_binding_4"/>
    <property type="match status" value="1"/>
</dbReference>
<keyword evidence="4" id="KW-0274">FAD</keyword>
<organism evidence="7 8">
    <name type="scientific">Mycobacterium vicinigordonae</name>
    <dbReference type="NCBI Taxonomy" id="1719132"/>
    <lineage>
        <taxon>Bacteria</taxon>
        <taxon>Bacillati</taxon>
        <taxon>Actinomycetota</taxon>
        <taxon>Actinomycetes</taxon>
        <taxon>Mycobacteriales</taxon>
        <taxon>Mycobacteriaceae</taxon>
        <taxon>Mycobacterium</taxon>
    </lineage>
</organism>
<evidence type="ECO:0000256" key="2">
    <source>
        <dbReference type="ARBA" id="ARBA00005466"/>
    </source>
</evidence>
<dbReference type="PANTHER" id="PTHR42973">
    <property type="entry name" value="BINDING OXIDOREDUCTASE, PUTATIVE (AFU_ORTHOLOGUE AFUA_1G17690)-RELATED"/>
    <property type="match status" value="1"/>
</dbReference>
<evidence type="ECO:0000313" key="8">
    <source>
        <dbReference type="Proteomes" id="UP000510682"/>
    </source>
</evidence>
<evidence type="ECO:0000259" key="6">
    <source>
        <dbReference type="PROSITE" id="PS51387"/>
    </source>
</evidence>
<dbReference type="InterPro" id="IPR016167">
    <property type="entry name" value="FAD-bd_PCMH_sub1"/>
</dbReference>
<dbReference type="SUPFAM" id="SSF56176">
    <property type="entry name" value="FAD-binding/transporter-associated domain-like"/>
    <property type="match status" value="1"/>
</dbReference>
<accession>A0A7D6I647</accession>
<dbReference type="InterPro" id="IPR006094">
    <property type="entry name" value="Oxid_FAD_bind_N"/>
</dbReference>
<name>A0A7D6I647_9MYCO</name>
<protein>
    <submittedName>
        <fullName evidence="7">FAD-binding oxidoreductase</fullName>
    </submittedName>
</protein>
<reference evidence="8" key="1">
    <citation type="submission" date="2020-07" db="EMBL/GenBank/DDBJ databases">
        <title>Description of Mycobacterium gordonae subsp. intergordonae subsp.nov. and Mycobacterium gordonae subsp. gordonae subsp. nov.</title>
        <authorList>
            <person name="Yu X."/>
        </authorList>
    </citation>
    <scope>NUCLEOTIDE SEQUENCE [LARGE SCALE GENOMIC DNA]</scope>
    <source>
        <strain evidence="8">24</strain>
    </source>
</reference>
<dbReference type="InterPro" id="IPR006093">
    <property type="entry name" value="Oxy_OxRdtase_FAD_BS"/>
</dbReference>
<dbReference type="AlphaFoldDB" id="A0A7D6I647"/>
<keyword evidence="8" id="KW-1185">Reference proteome</keyword>
<evidence type="ECO:0000256" key="4">
    <source>
        <dbReference type="ARBA" id="ARBA00022827"/>
    </source>
</evidence>
<evidence type="ECO:0000313" key="7">
    <source>
        <dbReference type="EMBL" id="QLL05497.1"/>
    </source>
</evidence>
<feature type="domain" description="FAD-binding PCMH-type" evidence="6">
    <location>
        <begin position="37"/>
        <end position="205"/>
    </location>
</feature>
<dbReference type="PROSITE" id="PS51387">
    <property type="entry name" value="FAD_PCMH"/>
    <property type="match status" value="1"/>
</dbReference>
<keyword evidence="5" id="KW-0560">Oxidoreductase</keyword>
<dbReference type="GO" id="GO:0071949">
    <property type="term" value="F:FAD binding"/>
    <property type="evidence" value="ECO:0007669"/>
    <property type="project" value="InterPro"/>
</dbReference>
<dbReference type="InterPro" id="IPR050416">
    <property type="entry name" value="FAD-linked_Oxidoreductase"/>
</dbReference>
<comment type="similarity">
    <text evidence="2">Belongs to the oxygen-dependent FAD-linked oxidoreductase family.</text>
</comment>
<comment type="cofactor">
    <cofactor evidence="1">
        <name>FAD</name>
        <dbReference type="ChEBI" id="CHEBI:57692"/>
    </cofactor>
</comment>
<sequence>MSITSSIATRLAADLPDGRVLGGADFERQRRVWNGAVDHVPAVIVRPQTAVEVADTVRVARRHELAISVRGGGHDFAGRAIRPGGLVIDLADMRGVEIRGDTARVGGGAVADDLLGAAAVHGRCAAVGSVGSVGVVGLVLGGGYGPLIGVAGMGVDNLLSARVVLGDGSIVDTDTERELELFWALRGGGGNFGVVVEIEVRLHPISEVTAGAVAFGWPQARRVLRGLADVYRDIADAFDVVFSAMRTPDGPVVFTSPVWAGPQDVAEAHIHRVRNLGVPVLDDVSRRRIADMARIASETFPAGANYWAGARIVPEINEAFIDAFIASVDSMPAQCVVIVHHAHGAATRIPVSATSFAHREPHLVVEILGMWTAGDGRTERDWLERTLRRLDDIALPGGWANLMAPDDSRARDAYRTNRSRLLEAKRRYDPEHIFDAIPLP</sequence>
<evidence type="ECO:0000256" key="1">
    <source>
        <dbReference type="ARBA" id="ARBA00001974"/>
    </source>
</evidence>
<dbReference type="InterPro" id="IPR016166">
    <property type="entry name" value="FAD-bd_PCMH"/>
</dbReference>
<dbReference type="Gene3D" id="3.30.43.10">
    <property type="entry name" value="Uridine Diphospho-n-acetylenolpyruvylglucosamine Reductase, domain 2"/>
    <property type="match status" value="1"/>
</dbReference>
<dbReference type="PROSITE" id="PS00862">
    <property type="entry name" value="OX2_COVAL_FAD"/>
    <property type="match status" value="1"/>
</dbReference>
<dbReference type="Gene3D" id="3.30.465.10">
    <property type="match status" value="1"/>
</dbReference>
<evidence type="ECO:0000256" key="5">
    <source>
        <dbReference type="ARBA" id="ARBA00023002"/>
    </source>
</evidence>
<dbReference type="KEGG" id="mgor:H0P51_16715"/>